<dbReference type="AlphaFoldDB" id="A0A3L8A5Z7"/>
<gene>
    <name evidence="1" type="ORF">D7Y07_19140</name>
</gene>
<evidence type="ECO:0000313" key="1">
    <source>
        <dbReference type="EMBL" id="RLT78472.1"/>
    </source>
</evidence>
<feature type="non-terminal residue" evidence="1">
    <location>
        <position position="35"/>
    </location>
</feature>
<evidence type="ECO:0000313" key="2">
    <source>
        <dbReference type="Proteomes" id="UP000267159"/>
    </source>
</evidence>
<dbReference type="EMBL" id="RAZM01000106">
    <property type="protein sequence ID" value="RLT78472.1"/>
    <property type="molecule type" value="Genomic_DNA"/>
</dbReference>
<dbReference type="Proteomes" id="UP000267159">
    <property type="component" value="Unassembled WGS sequence"/>
</dbReference>
<reference evidence="1 2" key="1">
    <citation type="submission" date="2018-09" db="EMBL/GenBank/DDBJ databases">
        <title>Murine metabolic-syndrome-specific gut microbial biobank.</title>
        <authorList>
            <person name="Liu C."/>
        </authorList>
    </citation>
    <scope>NUCLEOTIDE SEQUENCE [LARGE SCALE GENOMIC DNA]</scope>
    <source>
        <strain evidence="1 2">0.1X-D8-26</strain>
    </source>
</reference>
<comment type="caution">
    <text evidence="1">The sequence shown here is derived from an EMBL/GenBank/DDBJ whole genome shotgun (WGS) entry which is preliminary data.</text>
</comment>
<sequence length="35" mass="3934">MKSTFSVIYYLKRQVVKKDGTVPVMGRITVDGSQT</sequence>
<proteinExistence type="predicted"/>
<accession>A0A3L8A5Z7</accession>
<name>A0A3L8A5Z7_9BACE</name>
<protein>
    <submittedName>
        <fullName evidence="1">Tyrosine recombinase</fullName>
    </submittedName>
</protein>
<organism evidence="1 2">
    <name type="scientific">Bacteroides acidifaciens</name>
    <dbReference type="NCBI Taxonomy" id="85831"/>
    <lineage>
        <taxon>Bacteria</taxon>
        <taxon>Pseudomonadati</taxon>
        <taxon>Bacteroidota</taxon>
        <taxon>Bacteroidia</taxon>
        <taxon>Bacteroidales</taxon>
        <taxon>Bacteroidaceae</taxon>
        <taxon>Bacteroides</taxon>
    </lineage>
</organism>